<protein>
    <submittedName>
        <fullName evidence="1">Uncharacterized protein</fullName>
    </submittedName>
</protein>
<dbReference type="RefSeq" id="WP_092641756.1">
    <property type="nucleotide sequence ID" value="NZ_FNPX01000001.1"/>
</dbReference>
<sequence length="158" mass="17628">MILNSISHTGIRLLLRGRMKLRHLKPRASPRTPVRQRVVLMGVAEAVTHSDMRLSDAVLHVDGITATDDVLNPVAPRVNEVVGRRLADPRSRRLPFAYAANKMFNRRLAQHVQCLDGAEAFLEGRGKDPSVPLYTQMKHQNDTSRRTCFGVDVLIATG</sequence>
<gene>
    <name evidence="1" type="ORF">SAMN05444004_101499</name>
</gene>
<name>A0A1H3K1X1_9RHOB</name>
<evidence type="ECO:0000313" key="1">
    <source>
        <dbReference type="EMBL" id="SDY46176.1"/>
    </source>
</evidence>
<keyword evidence="2" id="KW-1185">Reference proteome</keyword>
<organism evidence="1 2">
    <name type="scientific">Jannaschia faecimaris</name>
    <dbReference type="NCBI Taxonomy" id="1244108"/>
    <lineage>
        <taxon>Bacteria</taxon>
        <taxon>Pseudomonadati</taxon>
        <taxon>Pseudomonadota</taxon>
        <taxon>Alphaproteobacteria</taxon>
        <taxon>Rhodobacterales</taxon>
        <taxon>Roseobacteraceae</taxon>
        <taxon>Jannaschia</taxon>
    </lineage>
</organism>
<dbReference type="EMBL" id="FNPX01000001">
    <property type="protein sequence ID" value="SDY46176.1"/>
    <property type="molecule type" value="Genomic_DNA"/>
</dbReference>
<dbReference type="STRING" id="1244108.SAMN05444004_101499"/>
<proteinExistence type="predicted"/>
<dbReference type="AlphaFoldDB" id="A0A1H3K1X1"/>
<accession>A0A1H3K1X1</accession>
<evidence type="ECO:0000313" key="2">
    <source>
        <dbReference type="Proteomes" id="UP000198914"/>
    </source>
</evidence>
<dbReference type="Proteomes" id="UP000198914">
    <property type="component" value="Unassembled WGS sequence"/>
</dbReference>
<reference evidence="2" key="1">
    <citation type="submission" date="2016-10" db="EMBL/GenBank/DDBJ databases">
        <authorList>
            <person name="Varghese N."/>
            <person name="Submissions S."/>
        </authorList>
    </citation>
    <scope>NUCLEOTIDE SEQUENCE [LARGE SCALE GENOMIC DNA]</scope>
    <source>
        <strain evidence="2">DSM 100420</strain>
    </source>
</reference>